<dbReference type="Pfam" id="PF00069">
    <property type="entry name" value="Pkinase"/>
    <property type="match status" value="1"/>
</dbReference>
<keyword evidence="4" id="KW-0067">ATP-binding</keyword>
<dbReference type="EMBL" id="AUZX01010428">
    <property type="protein sequence ID" value="EQD48043.1"/>
    <property type="molecule type" value="Genomic_DNA"/>
</dbReference>
<dbReference type="Gene3D" id="1.10.510.10">
    <property type="entry name" value="Transferase(Phosphotransferase) domain 1"/>
    <property type="match status" value="1"/>
</dbReference>
<evidence type="ECO:0000259" key="5">
    <source>
        <dbReference type="PROSITE" id="PS50011"/>
    </source>
</evidence>
<evidence type="ECO:0000256" key="2">
    <source>
        <dbReference type="ARBA" id="ARBA00022741"/>
    </source>
</evidence>
<comment type="caution">
    <text evidence="6">The sequence shown here is derived from an EMBL/GenBank/DDBJ whole genome shotgun (WGS) entry which is preliminary data.</text>
</comment>
<accession>T0ZTM4</accession>
<evidence type="ECO:0000256" key="4">
    <source>
        <dbReference type="ARBA" id="ARBA00022840"/>
    </source>
</evidence>
<name>T0ZTM4_9ZZZZ</name>
<dbReference type="InterPro" id="IPR000719">
    <property type="entry name" value="Prot_kinase_dom"/>
</dbReference>
<dbReference type="InterPro" id="IPR011009">
    <property type="entry name" value="Kinase-like_dom_sf"/>
</dbReference>
<dbReference type="InterPro" id="IPR050205">
    <property type="entry name" value="CDPK_Ser/Thr_kinases"/>
</dbReference>
<dbReference type="PROSITE" id="PS50011">
    <property type="entry name" value="PROTEIN_KINASE_DOM"/>
    <property type="match status" value="1"/>
</dbReference>
<evidence type="ECO:0000256" key="1">
    <source>
        <dbReference type="ARBA" id="ARBA00022679"/>
    </source>
</evidence>
<dbReference type="SUPFAM" id="SSF56112">
    <property type="entry name" value="Protein kinase-like (PK-like)"/>
    <property type="match status" value="1"/>
</dbReference>
<keyword evidence="2" id="KW-0547">Nucleotide-binding</keyword>
<reference evidence="6" key="1">
    <citation type="submission" date="2013-08" db="EMBL/GenBank/DDBJ databases">
        <authorList>
            <person name="Mendez C."/>
            <person name="Richter M."/>
            <person name="Ferrer M."/>
            <person name="Sanchez J."/>
        </authorList>
    </citation>
    <scope>NUCLEOTIDE SEQUENCE</scope>
</reference>
<sequence length="64" mass="7549">MSSLPYDSKCDIWSFGCILYAMFVGKLPFENESKEEILRMTVEDQLKLKEKRWTDISEQAKDLI</sequence>
<protein>
    <submittedName>
        <fullName evidence="6">Serine/threonine protein kinase-related domain protein</fullName>
        <ecNumber evidence="6">2.7.-.-</ecNumber>
    </submittedName>
</protein>
<evidence type="ECO:0000313" key="6">
    <source>
        <dbReference type="EMBL" id="EQD48043.1"/>
    </source>
</evidence>
<dbReference type="EC" id="2.7.-.-" evidence="6"/>
<organism evidence="6">
    <name type="scientific">mine drainage metagenome</name>
    <dbReference type="NCBI Taxonomy" id="410659"/>
    <lineage>
        <taxon>unclassified sequences</taxon>
        <taxon>metagenomes</taxon>
        <taxon>ecological metagenomes</taxon>
    </lineage>
</organism>
<dbReference type="PANTHER" id="PTHR24349">
    <property type="entry name" value="SERINE/THREONINE-PROTEIN KINASE"/>
    <property type="match status" value="1"/>
</dbReference>
<gene>
    <name evidence="6" type="ORF">B1A_14214</name>
</gene>
<reference evidence="6" key="2">
    <citation type="journal article" date="2014" name="ISME J.">
        <title>Microbial stratification in low pH oxic and suboxic macroscopic growths along an acid mine drainage.</title>
        <authorList>
            <person name="Mendez-Garcia C."/>
            <person name="Mesa V."/>
            <person name="Sprenger R.R."/>
            <person name="Richter M."/>
            <person name="Diez M.S."/>
            <person name="Solano J."/>
            <person name="Bargiela R."/>
            <person name="Golyshina O.V."/>
            <person name="Manteca A."/>
            <person name="Ramos J.L."/>
            <person name="Gallego J.R."/>
            <person name="Llorente I."/>
            <person name="Martins Dos Santos V.A."/>
            <person name="Jensen O.N."/>
            <person name="Pelaez A.I."/>
            <person name="Sanchez J."/>
            <person name="Ferrer M."/>
        </authorList>
    </citation>
    <scope>NUCLEOTIDE SEQUENCE</scope>
</reference>
<dbReference type="GO" id="GO:0004674">
    <property type="term" value="F:protein serine/threonine kinase activity"/>
    <property type="evidence" value="ECO:0007669"/>
    <property type="project" value="UniProtKB-KW"/>
</dbReference>
<dbReference type="GO" id="GO:0005524">
    <property type="term" value="F:ATP binding"/>
    <property type="evidence" value="ECO:0007669"/>
    <property type="project" value="UniProtKB-KW"/>
</dbReference>
<evidence type="ECO:0000256" key="3">
    <source>
        <dbReference type="ARBA" id="ARBA00022777"/>
    </source>
</evidence>
<keyword evidence="6" id="KW-0723">Serine/threonine-protein kinase</keyword>
<keyword evidence="1 6" id="KW-0808">Transferase</keyword>
<keyword evidence="3 6" id="KW-0418">Kinase</keyword>
<dbReference type="AlphaFoldDB" id="T0ZTM4"/>
<proteinExistence type="predicted"/>
<feature type="domain" description="Protein kinase" evidence="5">
    <location>
        <begin position="1"/>
        <end position="64"/>
    </location>
</feature>